<dbReference type="InterPro" id="IPR058923">
    <property type="entry name" value="RCC1-like_dom"/>
</dbReference>
<dbReference type="GO" id="GO:0005737">
    <property type="term" value="C:cytoplasm"/>
    <property type="evidence" value="ECO:0007669"/>
    <property type="project" value="TreeGrafter"/>
</dbReference>
<evidence type="ECO:0000259" key="4">
    <source>
        <dbReference type="Pfam" id="PF25390"/>
    </source>
</evidence>
<evidence type="ECO:0000256" key="2">
    <source>
        <dbReference type="ARBA" id="ARBA00022737"/>
    </source>
</evidence>
<dbReference type="PANTHER" id="PTHR45982:SF1">
    <property type="entry name" value="REGULATOR OF CHROMOSOME CONDENSATION"/>
    <property type="match status" value="1"/>
</dbReference>
<dbReference type="Gene3D" id="2.130.10.30">
    <property type="entry name" value="Regulator of chromosome condensation 1/beta-lactamase-inhibitor protein II"/>
    <property type="match status" value="1"/>
</dbReference>
<name>A0A0N4ZUZ2_PARTI</name>
<sequence length="450" mass="49196">MPADFLEKCTFKLNQLIISKKISIDIGTTTKSITDDNTVFGDVILTCGTGEQIGHGSRMTTRKPRQINNIHFDKIIDISAGGVHSNVLTIDGDIYCCGINDKGTIPIKDNVDSITVFKKLIFDVEVKKYGKFINITAGASFTAALTDTGSVLIWGDLRDAGGEMNNHTLFEILRSKINVLIDSKCGPTIIKIASGENHLICLSTKGEIYTFGDLSKGQLGRVSGKNPCRKKAYYDNASGTSIKVPNIISNGKVIRFNNIFAGGFWSMAIAVNGDVYVSGLNNYDQLGFPSSIEEDYDNRIMLFRKSPIFSKKNLNILNVSGCQHLIVLYDNGEVYSIGKNIDNALGIETWKGKDDNKNWKSSKLNKIKFSNKIVGVTASMGCSIAWDENGNGWAWGADTSGQLGLGIKEDDTNKMVSKPKQILSNHLIGKKIIKVSISDNHSIFLATNIV</sequence>
<dbReference type="SUPFAM" id="SSF50985">
    <property type="entry name" value="RCC1/BLIP-II"/>
    <property type="match status" value="1"/>
</dbReference>
<organism evidence="5 6">
    <name type="scientific">Parastrongyloides trichosuri</name>
    <name type="common">Possum-specific nematode worm</name>
    <dbReference type="NCBI Taxonomy" id="131310"/>
    <lineage>
        <taxon>Eukaryota</taxon>
        <taxon>Metazoa</taxon>
        <taxon>Ecdysozoa</taxon>
        <taxon>Nematoda</taxon>
        <taxon>Chromadorea</taxon>
        <taxon>Rhabditida</taxon>
        <taxon>Tylenchina</taxon>
        <taxon>Panagrolaimomorpha</taxon>
        <taxon>Strongyloidoidea</taxon>
        <taxon>Strongyloididae</taxon>
        <taxon>Parastrongyloides</taxon>
    </lineage>
</organism>
<feature type="repeat" description="RCC1" evidence="3">
    <location>
        <begin position="206"/>
        <end position="272"/>
    </location>
</feature>
<feature type="domain" description="RCC1-like" evidence="4">
    <location>
        <begin position="44"/>
        <end position="444"/>
    </location>
</feature>
<proteinExistence type="predicted"/>
<dbReference type="InterPro" id="IPR009091">
    <property type="entry name" value="RCC1/BLIP-II"/>
</dbReference>
<evidence type="ECO:0000256" key="1">
    <source>
        <dbReference type="ARBA" id="ARBA00022658"/>
    </source>
</evidence>
<dbReference type="AlphaFoldDB" id="A0A0N4ZUZ2"/>
<evidence type="ECO:0000313" key="6">
    <source>
        <dbReference type="WBParaSite" id="PTRK_0001240300.1"/>
    </source>
</evidence>
<dbReference type="InterPro" id="IPR051553">
    <property type="entry name" value="Ran_GTPase-activating"/>
</dbReference>
<keyword evidence="5" id="KW-1185">Reference proteome</keyword>
<keyword evidence="2" id="KW-0677">Repeat</keyword>
<evidence type="ECO:0000313" key="5">
    <source>
        <dbReference type="Proteomes" id="UP000038045"/>
    </source>
</evidence>
<accession>A0A0N4ZUZ2</accession>
<dbReference type="Proteomes" id="UP000038045">
    <property type="component" value="Unplaced"/>
</dbReference>
<feature type="repeat" description="RCC1" evidence="3">
    <location>
        <begin position="149"/>
        <end position="205"/>
    </location>
</feature>
<dbReference type="PROSITE" id="PS50012">
    <property type="entry name" value="RCC1_3"/>
    <property type="match status" value="4"/>
</dbReference>
<reference evidence="6" key="1">
    <citation type="submission" date="2017-02" db="UniProtKB">
        <authorList>
            <consortium name="WormBaseParasite"/>
        </authorList>
    </citation>
    <scope>IDENTIFICATION</scope>
</reference>
<evidence type="ECO:0000256" key="3">
    <source>
        <dbReference type="PROSITE-ProRule" id="PRU00235"/>
    </source>
</evidence>
<dbReference type="PANTHER" id="PTHR45982">
    <property type="entry name" value="REGULATOR OF CHROMOSOME CONDENSATION"/>
    <property type="match status" value="1"/>
</dbReference>
<dbReference type="PROSITE" id="PS00626">
    <property type="entry name" value="RCC1_2"/>
    <property type="match status" value="1"/>
</dbReference>
<keyword evidence="1" id="KW-0344">Guanine-nucleotide releasing factor</keyword>
<dbReference type="WBParaSite" id="PTRK_0001240300.1">
    <property type="protein sequence ID" value="PTRK_0001240300.1"/>
    <property type="gene ID" value="PTRK_0001240300"/>
</dbReference>
<dbReference type="PRINTS" id="PR00633">
    <property type="entry name" value="RCCNDNSATION"/>
</dbReference>
<protein>
    <submittedName>
        <fullName evidence="6">Regulator of chromosome condensation protein</fullName>
    </submittedName>
</protein>
<feature type="repeat" description="RCC1" evidence="3">
    <location>
        <begin position="390"/>
        <end position="448"/>
    </location>
</feature>
<feature type="repeat" description="RCC1" evidence="3">
    <location>
        <begin position="42"/>
        <end position="91"/>
    </location>
</feature>
<dbReference type="Pfam" id="PF25390">
    <property type="entry name" value="WD40_RLD"/>
    <property type="match status" value="1"/>
</dbReference>
<dbReference type="GO" id="GO:0005085">
    <property type="term" value="F:guanyl-nucleotide exchange factor activity"/>
    <property type="evidence" value="ECO:0007669"/>
    <property type="project" value="TreeGrafter"/>
</dbReference>
<dbReference type="InterPro" id="IPR000408">
    <property type="entry name" value="Reg_chr_condens"/>
</dbReference>
<dbReference type="STRING" id="131310.A0A0N4ZUZ2"/>